<organism evidence="6 7">
    <name type="scientific">Phytophthora citrophthora</name>
    <dbReference type="NCBI Taxonomy" id="4793"/>
    <lineage>
        <taxon>Eukaryota</taxon>
        <taxon>Sar</taxon>
        <taxon>Stramenopiles</taxon>
        <taxon>Oomycota</taxon>
        <taxon>Peronosporomycetes</taxon>
        <taxon>Peronosporales</taxon>
        <taxon>Peronosporaceae</taxon>
        <taxon>Phytophthora</taxon>
    </lineage>
</organism>
<reference evidence="6" key="1">
    <citation type="submission" date="2023-08" db="EMBL/GenBank/DDBJ databases">
        <title>Reference Genome Resource for the Citrus Pathogen Phytophthora citrophthora.</title>
        <authorList>
            <person name="Moller H."/>
            <person name="Coetzee B."/>
            <person name="Rose L.J."/>
            <person name="Van Niekerk J.M."/>
        </authorList>
    </citation>
    <scope>NUCLEOTIDE SEQUENCE</scope>
    <source>
        <strain evidence="6">STE-U-9442</strain>
    </source>
</reference>
<feature type="signal peptide" evidence="5">
    <location>
        <begin position="1"/>
        <end position="23"/>
    </location>
</feature>
<comment type="subcellular location">
    <subcellularLocation>
        <location evidence="1 5">Secreted</location>
    </subcellularLocation>
</comment>
<dbReference type="AlphaFoldDB" id="A0AAD9LLV3"/>
<dbReference type="InterPro" id="IPR031825">
    <property type="entry name" value="RXLR"/>
</dbReference>
<accession>A0AAD9LLV3</accession>
<evidence type="ECO:0000313" key="6">
    <source>
        <dbReference type="EMBL" id="KAK1941555.1"/>
    </source>
</evidence>
<evidence type="ECO:0000256" key="1">
    <source>
        <dbReference type="ARBA" id="ARBA00004613"/>
    </source>
</evidence>
<feature type="chain" id="PRO_5044963833" description="RxLR effector protein" evidence="5">
    <location>
        <begin position="24"/>
        <end position="183"/>
    </location>
</feature>
<keyword evidence="3 5" id="KW-0964">Secreted</keyword>
<evidence type="ECO:0000256" key="4">
    <source>
        <dbReference type="ARBA" id="ARBA00022729"/>
    </source>
</evidence>
<evidence type="ECO:0000256" key="2">
    <source>
        <dbReference type="ARBA" id="ARBA00010400"/>
    </source>
</evidence>
<name>A0AAD9LLV3_9STRA</name>
<keyword evidence="4 5" id="KW-0732">Signal</keyword>
<evidence type="ECO:0000256" key="5">
    <source>
        <dbReference type="RuleBase" id="RU367124"/>
    </source>
</evidence>
<evidence type="ECO:0000256" key="3">
    <source>
        <dbReference type="ARBA" id="ARBA00022525"/>
    </source>
</evidence>
<comment type="function">
    <text evidence="5">Effector that suppresses plant defense responses during pathogen infection.</text>
</comment>
<dbReference type="Proteomes" id="UP001259832">
    <property type="component" value="Unassembled WGS sequence"/>
</dbReference>
<dbReference type="PROSITE" id="PS51257">
    <property type="entry name" value="PROKAR_LIPOPROTEIN"/>
    <property type="match status" value="1"/>
</dbReference>
<proteinExistence type="inferred from homology"/>
<evidence type="ECO:0000313" key="7">
    <source>
        <dbReference type="Proteomes" id="UP001259832"/>
    </source>
</evidence>
<comment type="domain">
    <text evidence="5">The RxLR-dEER motif acts to carry the protein into the host cell cytoplasm through binding to cell surface phosphatidylinositol-3-phosphate.</text>
</comment>
<protein>
    <recommendedName>
        <fullName evidence="5">RxLR effector protein</fullName>
    </recommendedName>
</protein>
<keyword evidence="7" id="KW-1185">Reference proteome</keyword>
<sequence>MRISFAILVAVVVAFTSCDLASASNSAQLKRLVPGLTNNVEKANGGARFLRKTRAMAFQAKRERAGDIGTRIKNVLNGNEKLARMFKKTDEKLMSKNIGPDELFRGAKRLENAGYSPEKMSHANARAKEYDAFFYKKISRTFNALRHCVRRTVGNVPEQLDTFVSKLTTEKQQARFTSRKEGK</sequence>
<gene>
    <name evidence="6" type="ORF">P3T76_007421</name>
</gene>
<comment type="similarity">
    <text evidence="2 5">Belongs to the RxLR effector family.</text>
</comment>
<dbReference type="Pfam" id="PF16810">
    <property type="entry name" value="RXLR"/>
    <property type="match status" value="1"/>
</dbReference>
<dbReference type="EMBL" id="JASMQC010000012">
    <property type="protein sequence ID" value="KAK1941555.1"/>
    <property type="molecule type" value="Genomic_DNA"/>
</dbReference>
<comment type="caution">
    <text evidence="6">The sequence shown here is derived from an EMBL/GenBank/DDBJ whole genome shotgun (WGS) entry which is preliminary data.</text>
</comment>